<dbReference type="SUPFAM" id="SSF74650">
    <property type="entry name" value="Galactose mutarotase-like"/>
    <property type="match status" value="1"/>
</dbReference>
<dbReference type="InterPro" id="IPR008183">
    <property type="entry name" value="Aldose_1/G6P_1-epimerase"/>
</dbReference>
<dbReference type="UniPathway" id="UPA00242"/>
<proteinExistence type="inferred from homology"/>
<dbReference type="GO" id="GO:0004034">
    <property type="term" value="F:aldose 1-epimerase activity"/>
    <property type="evidence" value="ECO:0007669"/>
    <property type="project" value="UniProtKB-EC"/>
</dbReference>
<evidence type="ECO:0000256" key="4">
    <source>
        <dbReference type="ARBA" id="ARBA00023277"/>
    </source>
</evidence>
<comment type="similarity">
    <text evidence="2 5">Belongs to the aldose epimerase family.</text>
</comment>
<protein>
    <recommendedName>
        <fullName evidence="5">Aldose 1-epimerase</fullName>
        <ecNumber evidence="5">5.1.3.3</ecNumber>
    </recommendedName>
</protein>
<feature type="active site" description="Proton acceptor" evidence="6">
    <location>
        <position position="295"/>
    </location>
</feature>
<evidence type="ECO:0000256" key="3">
    <source>
        <dbReference type="ARBA" id="ARBA00023235"/>
    </source>
</evidence>
<dbReference type="AlphaFoldDB" id="A0A1G8S7G5"/>
<dbReference type="Gene3D" id="2.70.98.10">
    <property type="match status" value="1"/>
</dbReference>
<dbReference type="CDD" id="cd09019">
    <property type="entry name" value="galactose_mutarotase_like"/>
    <property type="match status" value="1"/>
</dbReference>
<evidence type="ECO:0000256" key="5">
    <source>
        <dbReference type="PIRNR" id="PIRNR005096"/>
    </source>
</evidence>
<reference evidence="10" key="1">
    <citation type="submission" date="2016-10" db="EMBL/GenBank/DDBJ databases">
        <authorList>
            <person name="Varghese N."/>
            <person name="Submissions S."/>
        </authorList>
    </citation>
    <scope>NUCLEOTIDE SEQUENCE [LARGE SCALE GENOMIC DNA]</scope>
    <source>
        <strain evidence="10">DSM 4771</strain>
    </source>
</reference>
<evidence type="ECO:0000256" key="8">
    <source>
        <dbReference type="PIRSR" id="PIRSR005096-3"/>
    </source>
</evidence>
<organism evidence="9 10">
    <name type="scientific">Salimicrobium halophilum</name>
    <dbReference type="NCBI Taxonomy" id="86666"/>
    <lineage>
        <taxon>Bacteria</taxon>
        <taxon>Bacillati</taxon>
        <taxon>Bacillota</taxon>
        <taxon>Bacilli</taxon>
        <taxon>Bacillales</taxon>
        <taxon>Bacillaceae</taxon>
        <taxon>Salimicrobium</taxon>
    </lineage>
</organism>
<evidence type="ECO:0000256" key="1">
    <source>
        <dbReference type="ARBA" id="ARBA00005028"/>
    </source>
</evidence>
<dbReference type="RefSeq" id="WP_093193048.1">
    <property type="nucleotide sequence ID" value="NZ_FNEV01000003.1"/>
</dbReference>
<dbReference type="InterPro" id="IPR014718">
    <property type="entry name" value="GH-type_carb-bd"/>
</dbReference>
<dbReference type="PIRSF" id="PIRSF005096">
    <property type="entry name" value="GALM"/>
    <property type="match status" value="1"/>
</dbReference>
<sequence>MEGSVQVEKVAGKPGWNHYTLRNRRGMTVSFLNIGGAITSIVPPDGQDVVLRYENLHDYEENPLYLGALIGPVAGRIKEGRYEFDGERYDLSKNEGRHHLHGGEAGLHRNLWKVEMEEENRAILKTTCSGDGYPGTVEVTVTYSLSDDNEFAIDYYAEVTEARPVALTNHTYFNLGDEDISRHRLTLPSSSYLELDEELIPTGRKMDVSGSFDFRGGLSFREGFADENSGRGSMSGGYDHYFFLDSPKCALELEGRIMEICTDQAGLQLFTGHNLSEQFDLYQKECRTFGGVCLETHNHPVSLEQEGYPSVIVTPEVPYHKRTRFMFS</sequence>
<dbReference type="GO" id="GO:0030246">
    <property type="term" value="F:carbohydrate binding"/>
    <property type="evidence" value="ECO:0007669"/>
    <property type="project" value="InterPro"/>
</dbReference>
<dbReference type="InterPro" id="IPR011013">
    <property type="entry name" value="Gal_mutarotase_sf_dom"/>
</dbReference>
<dbReference type="InterPro" id="IPR047215">
    <property type="entry name" value="Galactose_mutarotase-like"/>
</dbReference>
<dbReference type="Pfam" id="PF01263">
    <property type="entry name" value="Aldose_epim"/>
    <property type="match status" value="1"/>
</dbReference>
<feature type="binding site" evidence="8">
    <location>
        <begin position="170"/>
        <end position="172"/>
    </location>
    <ligand>
        <name>beta-D-galactose</name>
        <dbReference type="ChEBI" id="CHEBI:27667"/>
    </ligand>
</feature>
<evidence type="ECO:0000256" key="7">
    <source>
        <dbReference type="PIRSR" id="PIRSR005096-2"/>
    </source>
</evidence>
<dbReference type="PANTHER" id="PTHR10091">
    <property type="entry name" value="ALDOSE-1-EPIMERASE"/>
    <property type="match status" value="1"/>
</dbReference>
<feature type="active site" description="Proton donor" evidence="6">
    <location>
        <position position="170"/>
    </location>
</feature>
<dbReference type="GO" id="GO:0033499">
    <property type="term" value="P:galactose catabolic process via UDP-galactose, Leloir pathway"/>
    <property type="evidence" value="ECO:0007669"/>
    <property type="project" value="TreeGrafter"/>
</dbReference>
<evidence type="ECO:0000313" key="10">
    <source>
        <dbReference type="Proteomes" id="UP000199225"/>
    </source>
</evidence>
<dbReference type="EMBL" id="FNEV01000003">
    <property type="protein sequence ID" value="SDJ25123.1"/>
    <property type="molecule type" value="Genomic_DNA"/>
</dbReference>
<keyword evidence="10" id="KW-1185">Reference proteome</keyword>
<feature type="binding site" evidence="7">
    <location>
        <position position="239"/>
    </location>
    <ligand>
        <name>beta-D-galactose</name>
        <dbReference type="ChEBI" id="CHEBI:27667"/>
    </ligand>
</feature>
<dbReference type="STRING" id="86666.SAMN04490247_1292"/>
<dbReference type="InterPro" id="IPR015443">
    <property type="entry name" value="Aldose_1-epimerase"/>
</dbReference>
<name>A0A1G8S7G5_9BACI</name>
<comment type="catalytic activity">
    <reaction evidence="5">
        <text>alpha-D-glucose = beta-D-glucose</text>
        <dbReference type="Rhea" id="RHEA:10264"/>
        <dbReference type="ChEBI" id="CHEBI:15903"/>
        <dbReference type="ChEBI" id="CHEBI:17925"/>
        <dbReference type="EC" id="5.1.3.3"/>
    </reaction>
</comment>
<comment type="pathway">
    <text evidence="1 5">Carbohydrate metabolism; hexose metabolism.</text>
</comment>
<dbReference type="OrthoDB" id="9779408at2"/>
<evidence type="ECO:0000256" key="2">
    <source>
        <dbReference type="ARBA" id="ARBA00006206"/>
    </source>
</evidence>
<accession>A0A1G8S7G5</accession>
<evidence type="ECO:0000313" key="9">
    <source>
        <dbReference type="EMBL" id="SDJ25123.1"/>
    </source>
</evidence>
<dbReference type="PANTHER" id="PTHR10091:SF0">
    <property type="entry name" value="GALACTOSE MUTAROTASE"/>
    <property type="match status" value="1"/>
</dbReference>
<evidence type="ECO:0000256" key="6">
    <source>
        <dbReference type="PIRSR" id="PIRSR005096-1"/>
    </source>
</evidence>
<dbReference type="GO" id="GO:0006006">
    <property type="term" value="P:glucose metabolic process"/>
    <property type="evidence" value="ECO:0007669"/>
    <property type="project" value="TreeGrafter"/>
</dbReference>
<dbReference type="EC" id="5.1.3.3" evidence="5"/>
<keyword evidence="4 5" id="KW-0119">Carbohydrate metabolism</keyword>
<dbReference type="Proteomes" id="UP000199225">
    <property type="component" value="Unassembled WGS sequence"/>
</dbReference>
<keyword evidence="3 5" id="KW-0413">Isomerase</keyword>
<gene>
    <name evidence="9" type="ORF">SAMN04490247_1292</name>
</gene>